<dbReference type="Proteomes" id="UP001497493">
    <property type="component" value="Chromosome"/>
</dbReference>
<dbReference type="InterPro" id="IPR024072">
    <property type="entry name" value="DHFR-like_dom_sf"/>
</dbReference>
<reference evidence="2 3" key="1">
    <citation type="submission" date="2024-04" db="EMBL/GenBank/DDBJ databases">
        <authorList>
            <person name="Cremers G."/>
        </authorList>
    </citation>
    <scope>NUCLEOTIDE SEQUENCE [LARGE SCALE GENOMIC DNA]</scope>
    <source>
        <strain evidence="2">MeCH1-AG</strain>
    </source>
</reference>
<accession>A0ABP1CBC2</accession>
<proteinExistence type="predicted"/>
<sequence length="278" mass="30420">MTERIFRLYPPPFEAVPLRGLYLGLELHRRGTPERPFVYANFLASLDGRIALEDDSGAPQLPKSLTTPDDFRLFLELECQADCLITHGGYLRSLAAGRLGNILHIGAHPVGRDLVAWRQAAGLPPQPAVVIASASLDFPLPASLRKHGQACFIATGRRADPDKVARWRDRGCEVLFAGPDRQVEGEALTRRLGELGYRTLYLIAGPQMLDTMVRAGRLALLFQTISHQLLGGEAFRTMVPGPLLGAAGQLRLESLYYDPAPPAAVGQWFAQFAAGTDR</sequence>
<dbReference type="EMBL" id="OZ026884">
    <property type="protein sequence ID" value="CAL1241406.1"/>
    <property type="molecule type" value="Genomic_DNA"/>
</dbReference>
<dbReference type="SUPFAM" id="SSF53597">
    <property type="entry name" value="Dihydrofolate reductase-like"/>
    <property type="match status" value="1"/>
</dbReference>
<gene>
    <name evidence="2" type="ORF">MECH1_V1_2630</name>
</gene>
<protein>
    <submittedName>
        <fullName evidence="2">Riboflavin biosynthesis pyrimidine reductase</fullName>
    </submittedName>
</protein>
<dbReference type="Gene3D" id="3.40.430.10">
    <property type="entry name" value="Dihydrofolate Reductase, subunit A"/>
    <property type="match status" value="1"/>
</dbReference>
<dbReference type="Pfam" id="PF01872">
    <property type="entry name" value="RibD_C"/>
    <property type="match status" value="1"/>
</dbReference>
<evidence type="ECO:0000313" key="3">
    <source>
        <dbReference type="Proteomes" id="UP001497493"/>
    </source>
</evidence>
<dbReference type="RefSeq" id="WP_348757926.1">
    <property type="nucleotide sequence ID" value="NZ_OZ026884.1"/>
</dbReference>
<dbReference type="InterPro" id="IPR002734">
    <property type="entry name" value="RibDG_C"/>
</dbReference>
<evidence type="ECO:0000313" key="2">
    <source>
        <dbReference type="EMBL" id="CAL1241406.1"/>
    </source>
</evidence>
<evidence type="ECO:0000259" key="1">
    <source>
        <dbReference type="Pfam" id="PF01872"/>
    </source>
</evidence>
<keyword evidence="3" id="KW-1185">Reference proteome</keyword>
<name>A0ABP1CBC2_9GAMM</name>
<organism evidence="2 3">
    <name type="scientific">Candidatus Methylocalor cossyra</name>
    <dbReference type="NCBI Taxonomy" id="3108543"/>
    <lineage>
        <taxon>Bacteria</taxon>
        <taxon>Pseudomonadati</taxon>
        <taxon>Pseudomonadota</taxon>
        <taxon>Gammaproteobacteria</taxon>
        <taxon>Methylococcales</taxon>
        <taxon>Methylococcaceae</taxon>
        <taxon>Candidatus Methylocalor</taxon>
    </lineage>
</organism>
<feature type="domain" description="Bacterial bifunctional deaminase-reductase C-terminal" evidence="1">
    <location>
        <begin position="36"/>
        <end position="252"/>
    </location>
</feature>